<dbReference type="OrthoDB" id="411145at2759"/>
<organism evidence="11 13">
    <name type="scientific">Plasmodiophora brassicae</name>
    <name type="common">Clubroot disease agent</name>
    <dbReference type="NCBI Taxonomy" id="37360"/>
    <lineage>
        <taxon>Eukaryota</taxon>
        <taxon>Sar</taxon>
        <taxon>Rhizaria</taxon>
        <taxon>Endomyxa</taxon>
        <taxon>Phytomyxea</taxon>
        <taxon>Plasmodiophorida</taxon>
        <taxon>Plasmodiophoridae</taxon>
        <taxon>Plasmodiophora</taxon>
    </lineage>
</organism>
<feature type="binding site" evidence="10">
    <location>
        <position position="156"/>
    </location>
    <ligand>
        <name>Mg(2+)</name>
        <dbReference type="ChEBI" id="CHEBI:18420"/>
        <label>1</label>
        <note>catalytic</note>
    </ligand>
</feature>
<keyword evidence="13" id="KW-1185">Reference proteome</keyword>
<dbReference type="SUPFAM" id="SSF56655">
    <property type="entry name" value="Carbohydrate phosphatase"/>
    <property type="match status" value="1"/>
</dbReference>
<dbReference type="FunFam" id="3.30.540.10:FF:000012">
    <property type="entry name" value="Blast:Putative inositol monophosphatase 3"/>
    <property type="match status" value="1"/>
</dbReference>
<dbReference type="Proteomes" id="UP000039324">
    <property type="component" value="Unassembled WGS sequence"/>
</dbReference>
<dbReference type="InterPro" id="IPR000760">
    <property type="entry name" value="Inositol_monophosphatase-like"/>
</dbReference>
<dbReference type="PROSITE" id="PS00630">
    <property type="entry name" value="IMP_2"/>
    <property type="match status" value="1"/>
</dbReference>
<evidence type="ECO:0000256" key="2">
    <source>
        <dbReference type="ARBA" id="ARBA00009759"/>
    </source>
</evidence>
<evidence type="ECO:0000256" key="7">
    <source>
        <dbReference type="ARBA" id="ARBA00040342"/>
    </source>
</evidence>
<evidence type="ECO:0000256" key="8">
    <source>
        <dbReference type="ARBA" id="ARBA00041815"/>
    </source>
</evidence>
<dbReference type="GO" id="GO:0005737">
    <property type="term" value="C:cytoplasm"/>
    <property type="evidence" value="ECO:0007669"/>
    <property type="project" value="UniProtKB-ARBA"/>
</dbReference>
<dbReference type="InterPro" id="IPR020550">
    <property type="entry name" value="Inositol_monophosphatase_CS"/>
</dbReference>
<sequence>MSEGLTRSRAAEQGAPTVIESALNCRGCTTHSIRLVRASAADLHPVAPRYHRCGPGRTCFRRLVGWIDVISHIDVGCVAGGPRMIDVGALSRWCVYLAEAGGDVVRAVVDSGKLNTVDKGAGTGEFDPSTEADKRTQALIVGGLRRQFPSLVVIGEEDQVDSAHVDLPPTLPERYETLEYFAADRWPANLGVRADSQVCVWVDPVDGTTELTKGNLESVSVLIGVAVDGSASFGVIHEPFNGRTLYAAVGHPDHSQRPAQPRKRASENVVVTSSSHFDASLAAYFANLNPQPARIVQAGGCGHKAVLVIDGLADAYLYPRPGTKKWDSCAPDAILRALGGRLTDVYGDDLRYGADAAHANRDGIICTLHADHDLYVLARPQ</sequence>
<dbReference type="EC" id="3.1.3.7" evidence="3"/>
<dbReference type="Pfam" id="PF00459">
    <property type="entry name" value="Inositol_P"/>
    <property type="match status" value="1"/>
</dbReference>
<dbReference type="PANTHER" id="PTHR43028:SF5">
    <property type="entry name" value="3'(2'),5'-BISPHOSPHATE NUCLEOTIDASE 1"/>
    <property type="match status" value="1"/>
</dbReference>
<evidence type="ECO:0000256" key="5">
    <source>
        <dbReference type="ARBA" id="ARBA00022801"/>
    </source>
</evidence>
<dbReference type="STRING" id="37360.A0A0G4IHX2"/>
<evidence type="ECO:0000256" key="3">
    <source>
        <dbReference type="ARBA" id="ARBA00012633"/>
    </source>
</evidence>
<evidence type="ECO:0000313" key="12">
    <source>
        <dbReference type="EMBL" id="SPQ93064.1"/>
    </source>
</evidence>
<gene>
    <name evidence="11" type="ORF">PBRA_000457</name>
    <name evidence="12" type="ORF">PLBR_LOCUS279</name>
</gene>
<dbReference type="InterPro" id="IPR050725">
    <property type="entry name" value="CysQ/Inositol_MonoPase"/>
</dbReference>
<evidence type="ECO:0000313" key="11">
    <source>
        <dbReference type="EMBL" id="CEO94672.1"/>
    </source>
</evidence>
<dbReference type="Gene3D" id="3.30.540.10">
    <property type="entry name" value="Fructose-1,6-Bisphosphatase, subunit A, domain 1"/>
    <property type="match status" value="1"/>
</dbReference>
<comment type="cofactor">
    <cofactor evidence="1 10">
        <name>Mg(2+)</name>
        <dbReference type="ChEBI" id="CHEBI:18420"/>
    </cofactor>
</comment>
<keyword evidence="6 10" id="KW-0460">Magnesium</keyword>
<dbReference type="Proteomes" id="UP000290189">
    <property type="component" value="Unassembled WGS sequence"/>
</dbReference>
<dbReference type="OMA" id="DELHKQP"/>
<feature type="binding site" evidence="10">
    <location>
        <position position="327"/>
    </location>
    <ligand>
        <name>Mg(2+)</name>
        <dbReference type="ChEBI" id="CHEBI:18420"/>
        <label>1</label>
        <note>catalytic</note>
    </ligand>
</feature>
<dbReference type="EMBL" id="CDSF01000001">
    <property type="protein sequence ID" value="CEO94672.1"/>
    <property type="molecule type" value="Genomic_DNA"/>
</dbReference>
<accession>A0A0G4IHX2</accession>
<dbReference type="PANTHER" id="PTHR43028">
    <property type="entry name" value="3'(2'),5'-BISPHOSPHATE NUCLEOTIDASE 1"/>
    <property type="match status" value="1"/>
</dbReference>
<dbReference type="GO" id="GO:0008441">
    <property type="term" value="F:3'(2'),5'-bisphosphate nucleotidase activity"/>
    <property type="evidence" value="ECO:0007669"/>
    <property type="project" value="UniProtKB-EC"/>
</dbReference>
<evidence type="ECO:0000313" key="13">
    <source>
        <dbReference type="Proteomes" id="UP000039324"/>
    </source>
</evidence>
<comment type="similarity">
    <text evidence="2">Belongs to the inositol monophosphatase superfamily.</text>
</comment>
<name>A0A0G4IHX2_PLABS</name>
<geneLocation type="mitochondrion" evidence="12"/>
<protein>
    <recommendedName>
        <fullName evidence="7">3'(2'),5'-bisphosphate nucleotidase 1</fullName>
        <ecNumber evidence="3">3.1.3.7</ecNumber>
    </recommendedName>
    <alternativeName>
        <fullName evidence="8">Bisphosphate 3'-nucleotidase 1</fullName>
    </alternativeName>
    <alternativeName>
        <fullName evidence="9">Inositol-polyphosphate 1-phosphatase</fullName>
    </alternativeName>
</protein>
<keyword evidence="12" id="KW-0496">Mitochondrion</keyword>
<dbReference type="PRINTS" id="PR00377">
    <property type="entry name" value="IMPHPHTASES"/>
</dbReference>
<feature type="binding site" evidence="10">
    <location>
        <position position="203"/>
    </location>
    <ligand>
        <name>Mg(2+)</name>
        <dbReference type="ChEBI" id="CHEBI:18420"/>
        <label>1</label>
        <note>catalytic</note>
    </ligand>
</feature>
<proteinExistence type="inferred from homology"/>
<dbReference type="EMBL" id="OVEO01000001">
    <property type="protein sequence ID" value="SPQ93064.1"/>
    <property type="molecule type" value="Genomic_DNA"/>
</dbReference>
<reference evidence="11 13" key="1">
    <citation type="submission" date="2015-02" db="EMBL/GenBank/DDBJ databases">
        <authorList>
            <person name="Chooi Y.-H."/>
        </authorList>
    </citation>
    <scope>NUCLEOTIDE SEQUENCE [LARGE SCALE GENOMIC DNA]</scope>
    <source>
        <strain evidence="11">E3</strain>
    </source>
</reference>
<keyword evidence="5" id="KW-0378">Hydrolase</keyword>
<evidence type="ECO:0000256" key="6">
    <source>
        <dbReference type="ARBA" id="ARBA00022842"/>
    </source>
</evidence>
<reference evidence="12 14" key="2">
    <citation type="submission" date="2018-03" db="EMBL/GenBank/DDBJ databases">
        <authorList>
            <person name="Fogelqvist J."/>
        </authorList>
    </citation>
    <scope>NUCLEOTIDE SEQUENCE [LARGE SCALE GENOMIC DNA]</scope>
</reference>
<evidence type="ECO:0000256" key="9">
    <source>
        <dbReference type="ARBA" id="ARBA00044554"/>
    </source>
</evidence>
<evidence type="ECO:0000256" key="1">
    <source>
        <dbReference type="ARBA" id="ARBA00001946"/>
    </source>
</evidence>
<dbReference type="GO" id="GO:0046872">
    <property type="term" value="F:metal ion binding"/>
    <property type="evidence" value="ECO:0007669"/>
    <property type="project" value="UniProtKB-KW"/>
</dbReference>
<dbReference type="AlphaFoldDB" id="A0A0G4IHX2"/>
<dbReference type="GO" id="GO:0046854">
    <property type="term" value="P:phosphatidylinositol phosphate biosynthetic process"/>
    <property type="evidence" value="ECO:0007669"/>
    <property type="project" value="InterPro"/>
</dbReference>
<evidence type="ECO:0000256" key="10">
    <source>
        <dbReference type="PIRSR" id="PIRSR600760-2"/>
    </source>
</evidence>
<keyword evidence="4 10" id="KW-0479">Metal-binding</keyword>
<evidence type="ECO:0000256" key="4">
    <source>
        <dbReference type="ARBA" id="ARBA00022723"/>
    </source>
</evidence>
<feature type="binding site" evidence="10">
    <location>
        <position position="206"/>
    </location>
    <ligand>
        <name>Mg(2+)</name>
        <dbReference type="ChEBI" id="CHEBI:18420"/>
        <label>1</label>
        <note>catalytic</note>
    </ligand>
</feature>
<dbReference type="Gene3D" id="3.40.190.80">
    <property type="match status" value="1"/>
</dbReference>
<evidence type="ECO:0000313" key="14">
    <source>
        <dbReference type="Proteomes" id="UP000290189"/>
    </source>
</evidence>